<dbReference type="AlphaFoldDB" id="A0A516IRE6"/>
<keyword evidence="3" id="KW-1185">Reference proteome</keyword>
<name>A0A516IRE6_9SPHN</name>
<dbReference type="Proteomes" id="UP000321857">
    <property type="component" value="Chromosome"/>
</dbReference>
<feature type="domain" description="TadE-like" evidence="1">
    <location>
        <begin position="11"/>
        <end position="53"/>
    </location>
</feature>
<accession>A0A516IRE6</accession>
<protein>
    <submittedName>
        <fullName evidence="2">Pilus assembly protein</fullName>
    </submittedName>
</protein>
<proteinExistence type="predicted"/>
<evidence type="ECO:0000313" key="2">
    <source>
        <dbReference type="EMBL" id="QDP19470.1"/>
    </source>
</evidence>
<dbReference type="RefSeq" id="WP_147493923.1">
    <property type="nucleotide sequence ID" value="NZ_CP041659.1"/>
</dbReference>
<dbReference type="Pfam" id="PF07811">
    <property type="entry name" value="TadE"/>
    <property type="match status" value="1"/>
</dbReference>
<dbReference type="EMBL" id="CP041659">
    <property type="protein sequence ID" value="QDP19470.1"/>
    <property type="molecule type" value="Genomic_DNA"/>
</dbReference>
<organism evidence="2 3">
    <name type="scientific">Sphingomonas xanthus</name>
    <dbReference type="NCBI Taxonomy" id="2594473"/>
    <lineage>
        <taxon>Bacteria</taxon>
        <taxon>Pseudomonadati</taxon>
        <taxon>Pseudomonadota</taxon>
        <taxon>Alphaproteobacteria</taxon>
        <taxon>Sphingomonadales</taxon>
        <taxon>Sphingomonadaceae</taxon>
        <taxon>Sphingomonas</taxon>
    </lineage>
</organism>
<dbReference type="KEGG" id="sxa:FMM02_05530"/>
<dbReference type="OrthoDB" id="7187024at2"/>
<evidence type="ECO:0000313" key="3">
    <source>
        <dbReference type="Proteomes" id="UP000321857"/>
    </source>
</evidence>
<sequence length="192" mass="20665">MMQRLRLDRSGASAAEFALVLPLLLLFIFGIIDAGRFLWEFNRAEKATQMGVRYAVVTDMVPSTLASHNFALTNSIPGGDPVPISAFDNTVCDTSSCTNSWGYSAAAFDNIVARMNAMYPPITDSNVWVEYQNVGLGYAGDPNGPDVAPLVTVRLTGLTFQPLTFLLFGANITMPDFRAALTLEDGAGTVSN</sequence>
<dbReference type="InterPro" id="IPR012495">
    <property type="entry name" value="TadE-like_dom"/>
</dbReference>
<gene>
    <name evidence="2" type="ORF">FMM02_05530</name>
</gene>
<reference evidence="2 3" key="1">
    <citation type="submission" date="2019-07" db="EMBL/GenBank/DDBJ databases">
        <title>Sphingomonas AE3 Genome sequencing and assembly.</title>
        <authorList>
            <person name="Kim H."/>
        </authorList>
    </citation>
    <scope>NUCLEOTIDE SEQUENCE [LARGE SCALE GENOMIC DNA]</scope>
    <source>
        <strain evidence="2 3">AE3</strain>
    </source>
</reference>
<evidence type="ECO:0000259" key="1">
    <source>
        <dbReference type="Pfam" id="PF07811"/>
    </source>
</evidence>